<dbReference type="SMART" id="SM00717">
    <property type="entry name" value="SANT"/>
    <property type="match status" value="4"/>
</dbReference>
<evidence type="ECO:0000313" key="9">
    <source>
        <dbReference type="EMBL" id="CAE0248793.1"/>
    </source>
</evidence>
<feature type="domain" description="HTH myb-type" evidence="8">
    <location>
        <begin position="41"/>
        <end position="73"/>
    </location>
</feature>
<dbReference type="EMBL" id="HBIB01016990">
    <property type="protein sequence ID" value="CAE0248793.1"/>
    <property type="molecule type" value="Transcribed_RNA"/>
</dbReference>
<dbReference type="InterPro" id="IPR051575">
    <property type="entry name" value="Myb-like_DNA-bd"/>
</dbReference>
<dbReference type="CDD" id="cd00167">
    <property type="entry name" value="SANT"/>
    <property type="match status" value="4"/>
</dbReference>
<dbReference type="PANTHER" id="PTHR46621:SF1">
    <property type="entry name" value="SNRNA-ACTIVATING PROTEIN COMPLEX SUBUNIT 4"/>
    <property type="match status" value="1"/>
</dbReference>
<dbReference type="GO" id="GO:0001006">
    <property type="term" value="F:RNA polymerase III type 3 promoter sequence-specific DNA binding"/>
    <property type="evidence" value="ECO:0007669"/>
    <property type="project" value="TreeGrafter"/>
</dbReference>
<feature type="domain" description="HTH myb-type" evidence="8">
    <location>
        <begin position="132"/>
        <end position="179"/>
    </location>
</feature>
<feature type="domain" description="HTH myb-type" evidence="8">
    <location>
        <begin position="184"/>
        <end position="238"/>
    </location>
</feature>
<dbReference type="PANTHER" id="PTHR46621">
    <property type="entry name" value="SNRNA-ACTIVATING PROTEIN COMPLEX SUBUNIT 4"/>
    <property type="match status" value="1"/>
</dbReference>
<dbReference type="GO" id="GO:0042795">
    <property type="term" value="P:snRNA transcription by RNA polymerase II"/>
    <property type="evidence" value="ECO:0007669"/>
    <property type="project" value="TreeGrafter"/>
</dbReference>
<dbReference type="SUPFAM" id="SSF46689">
    <property type="entry name" value="Homeodomain-like"/>
    <property type="match status" value="3"/>
</dbReference>
<dbReference type="PROSITE" id="PS51294">
    <property type="entry name" value="HTH_MYB"/>
    <property type="match status" value="4"/>
</dbReference>
<dbReference type="PROSITE" id="PS51293">
    <property type="entry name" value="SANT"/>
    <property type="match status" value="1"/>
</dbReference>
<feature type="domain" description="Myb-like" evidence="6">
    <location>
        <begin position="235"/>
        <end position="287"/>
    </location>
</feature>
<keyword evidence="1" id="KW-0805">Transcription regulation</keyword>
<evidence type="ECO:0000256" key="2">
    <source>
        <dbReference type="ARBA" id="ARBA00023125"/>
    </source>
</evidence>
<dbReference type="InterPro" id="IPR009057">
    <property type="entry name" value="Homeodomain-like_sf"/>
</dbReference>
<evidence type="ECO:0000259" key="7">
    <source>
        <dbReference type="PROSITE" id="PS51293"/>
    </source>
</evidence>
<evidence type="ECO:0000259" key="6">
    <source>
        <dbReference type="PROSITE" id="PS50090"/>
    </source>
</evidence>
<organism evidence="9">
    <name type="scientific">Palpitomonas bilix</name>
    <dbReference type="NCBI Taxonomy" id="652834"/>
    <lineage>
        <taxon>Eukaryota</taxon>
        <taxon>Eukaryota incertae sedis</taxon>
    </lineage>
</organism>
<feature type="domain" description="HTH myb-type" evidence="8">
    <location>
        <begin position="239"/>
        <end position="290"/>
    </location>
</feature>
<feature type="region of interest" description="Disordered" evidence="5">
    <location>
        <begin position="313"/>
        <end position="476"/>
    </location>
</feature>
<evidence type="ECO:0000256" key="1">
    <source>
        <dbReference type="ARBA" id="ARBA00023015"/>
    </source>
</evidence>
<sequence length="476" mass="52562">MRYLCCGGGHALRMLDWQKVAKQVKTKMASECKIEWLHQDDPRFARDNWDAEEDACLVEAVKKHSANNWVEVAVDMSLNRKYHAAEWKIKKEKTGKNVKGRGEKQDQVETDSYIPILRTPFSCQKRYERSHNGSKITSSWTKNEDEKLKAAVHLYGDDNWQEVASYVGTKMGHQCMHRWGKSVDPSIRKGTWRQTEDICLLAAVEGWGRNWAKVAEHVQGRTDVQCRERFVNVLDPSLNRQPWSSQEDDLLLQIIKRVGVGNWSVIAQQMDGTRTDNQCLRRWKELDPAAHSNYCSEKREKKKDKVANFCGRERERPAMKSPPSLISVQPAASSSSTALSTNASLTTTTTTTTATTSGNGALNGDGGNTHPPATSAATAPSSSLSSHTQTQHRSSPEGDGKALSSASTSASIPASTPVSRPMASPPSLFAHLAKKGPATKEERGRGRGQQRPFKSPTIASVRTQHASGGRGGGQQK</sequence>
<feature type="compositionally biased region" description="Polar residues" evidence="5">
    <location>
        <begin position="457"/>
        <end position="466"/>
    </location>
</feature>
<gene>
    <name evidence="9" type="ORF">PBIL07802_LOCUS10990</name>
</gene>
<dbReference type="PROSITE" id="PS50090">
    <property type="entry name" value="MYB_LIKE"/>
    <property type="match status" value="4"/>
</dbReference>
<feature type="compositionally biased region" description="Low complexity" evidence="5">
    <location>
        <begin position="369"/>
        <end position="393"/>
    </location>
</feature>
<dbReference type="InterPro" id="IPR017930">
    <property type="entry name" value="Myb_dom"/>
</dbReference>
<dbReference type="GO" id="GO:0000978">
    <property type="term" value="F:RNA polymerase II cis-regulatory region sequence-specific DNA binding"/>
    <property type="evidence" value="ECO:0007669"/>
    <property type="project" value="TreeGrafter"/>
</dbReference>
<dbReference type="InterPro" id="IPR001005">
    <property type="entry name" value="SANT/Myb"/>
</dbReference>
<keyword evidence="4" id="KW-0539">Nucleus</keyword>
<evidence type="ECO:0000256" key="4">
    <source>
        <dbReference type="ARBA" id="ARBA00023242"/>
    </source>
</evidence>
<protein>
    <submittedName>
        <fullName evidence="9">Uncharacterized protein</fullName>
    </submittedName>
</protein>
<name>A0A7S3G4L6_9EUKA</name>
<dbReference type="PROSITE" id="PS00626">
    <property type="entry name" value="RCC1_2"/>
    <property type="match status" value="1"/>
</dbReference>
<evidence type="ECO:0000256" key="5">
    <source>
        <dbReference type="SAM" id="MobiDB-lite"/>
    </source>
</evidence>
<feature type="domain" description="Myb-like" evidence="6">
    <location>
        <begin position="41"/>
        <end position="80"/>
    </location>
</feature>
<dbReference type="GO" id="GO:0019185">
    <property type="term" value="C:snRNA-activating protein complex"/>
    <property type="evidence" value="ECO:0007669"/>
    <property type="project" value="TreeGrafter"/>
</dbReference>
<keyword evidence="2" id="KW-0238">DNA-binding</keyword>
<reference evidence="9" key="1">
    <citation type="submission" date="2021-01" db="EMBL/GenBank/DDBJ databases">
        <authorList>
            <person name="Corre E."/>
            <person name="Pelletier E."/>
            <person name="Niang G."/>
            <person name="Scheremetjew M."/>
            <person name="Finn R."/>
            <person name="Kale V."/>
            <person name="Holt S."/>
            <person name="Cochrane G."/>
            <person name="Meng A."/>
            <person name="Brown T."/>
            <person name="Cohen L."/>
        </authorList>
    </citation>
    <scope>NUCLEOTIDE SEQUENCE</scope>
    <source>
        <strain evidence="9">NIES-2562</strain>
    </source>
</reference>
<feature type="domain" description="SANT" evidence="7">
    <location>
        <begin position="135"/>
        <end position="176"/>
    </location>
</feature>
<keyword evidence="3" id="KW-0804">Transcription</keyword>
<dbReference type="Gene3D" id="1.10.10.60">
    <property type="entry name" value="Homeodomain-like"/>
    <property type="match status" value="4"/>
</dbReference>
<feature type="compositionally biased region" description="Low complexity" evidence="5">
    <location>
        <begin position="402"/>
        <end position="419"/>
    </location>
</feature>
<feature type="domain" description="Myb-like" evidence="6">
    <location>
        <begin position="184"/>
        <end position="234"/>
    </location>
</feature>
<feature type="compositionally biased region" description="Low complexity" evidence="5">
    <location>
        <begin position="331"/>
        <end position="360"/>
    </location>
</feature>
<dbReference type="InterPro" id="IPR017884">
    <property type="entry name" value="SANT_dom"/>
</dbReference>
<evidence type="ECO:0000259" key="8">
    <source>
        <dbReference type="PROSITE" id="PS51294"/>
    </source>
</evidence>
<dbReference type="GO" id="GO:0042796">
    <property type="term" value="P:snRNA transcription by RNA polymerase III"/>
    <property type="evidence" value="ECO:0007669"/>
    <property type="project" value="TreeGrafter"/>
</dbReference>
<dbReference type="InterPro" id="IPR000408">
    <property type="entry name" value="Reg_chr_condens"/>
</dbReference>
<feature type="domain" description="Myb-like" evidence="6">
    <location>
        <begin position="132"/>
        <end position="183"/>
    </location>
</feature>
<evidence type="ECO:0000256" key="3">
    <source>
        <dbReference type="ARBA" id="ARBA00023163"/>
    </source>
</evidence>
<proteinExistence type="predicted"/>
<dbReference type="AlphaFoldDB" id="A0A7S3G4L6"/>
<accession>A0A7S3G4L6</accession>
<dbReference type="Pfam" id="PF00249">
    <property type="entry name" value="Myb_DNA-binding"/>
    <property type="match status" value="4"/>
</dbReference>